<feature type="domain" description="PKD" evidence="2">
    <location>
        <begin position="468"/>
        <end position="529"/>
    </location>
</feature>
<dbReference type="EMBL" id="VSSQ01000705">
    <property type="protein sequence ID" value="MPM00052.1"/>
    <property type="molecule type" value="Genomic_DNA"/>
</dbReference>
<dbReference type="InterPro" id="IPR000169">
    <property type="entry name" value="Pept_cys_AS"/>
</dbReference>
<dbReference type="CDD" id="cd02248">
    <property type="entry name" value="Peptidase_C1A"/>
    <property type="match status" value="1"/>
</dbReference>
<feature type="domain" description="PKD" evidence="2">
    <location>
        <begin position="838"/>
        <end position="891"/>
    </location>
</feature>
<dbReference type="AlphaFoldDB" id="A0A644W8I9"/>
<gene>
    <name evidence="3" type="ORF">SDC9_46275</name>
</gene>
<dbReference type="Pfam" id="PF18911">
    <property type="entry name" value="PKD_4"/>
    <property type="match status" value="2"/>
</dbReference>
<organism evidence="3">
    <name type="scientific">bioreactor metagenome</name>
    <dbReference type="NCBI Taxonomy" id="1076179"/>
    <lineage>
        <taxon>unclassified sequences</taxon>
        <taxon>metagenomes</taxon>
        <taxon>ecological metagenomes</taxon>
    </lineage>
</organism>
<dbReference type="InterPro" id="IPR013128">
    <property type="entry name" value="Peptidase_C1A"/>
</dbReference>
<dbReference type="InterPro" id="IPR022409">
    <property type="entry name" value="PKD/Chitinase_dom"/>
</dbReference>
<dbReference type="InterPro" id="IPR025660">
    <property type="entry name" value="Pept_his_AS"/>
</dbReference>
<dbReference type="Gene3D" id="3.90.70.10">
    <property type="entry name" value="Cysteine proteinases"/>
    <property type="match status" value="1"/>
</dbReference>
<sequence length="973" mass="104724">MKLPLLFAAVLIPAISLFSQNAQQAPVNPAYSDYILSGSPATTYGYLPPVLNLKAKQYPAPSKGPLVLPATYDLRTLGYVTSVKNQANCGACWTFATCAATESYWLRQGLGTFDLSEDNINNCHDFDWTPCNGGNIMISAAYLSRGGGMMTEASDPYNDVAGTCPTTISPTKYVSDVRYLPATETTIKQAIYDFGAVYTSYYHDDAYYSSSSNSYYYSGTEYANHAVTLVGWDDTKVTSGGTGAWIVKNSWGTSWGSSGYFYISYNDARVNSEVGYFPGYRNFTAGDQVLTYAKYGEINDIGLGSSTGYALIKYSVSSNSIVKAIGTYIASGNSTVSMEIYADFDGTTLSNLIDTIGDKYCSLPGYYTYSLPTPIALMSGEDIYIKVRYSTPGYNYPIPVEEVYSGFASNVTLETGKCWVSSNGTAWNACGSGQTRDYDLCINLYTSVAGVVNTSFSADVTSTCTGVVTFSDESTNSPTNWLWTFGDGQTSASQNPVHYYTTDGTYTVKLKSWNIFGTDSLERTSYVTVGMPSAPAATGATICSGQSATVTASGSGTLEWYDSQYGGNLLYSGANYTTPVLTSGTDYYVQSSNIAGTSVYGGNQNSATGGSLFNSNATHYLIFDAAEPCKLVSVEVNAGSTGNRTISLLNSGGTVLQSTTVNIATTGVSRITLNFDIPAGCGFQLTGPTYPNLYRNNSGVSYPYTTPPITVTNSSAGTGYYYYFYDWEVQPYCSSARTTASVVVDGPDLDLNLSGAQSICEGESLTLTTATADSYYWYPNGETTQSINVNSAGTYYAMITGSTCDVYTDTVVVSVTSLPTSDFSWAVNGNIVQFTSYSANALTYFWEFGDGTTATQANPAHYYSTAGNYTVNHYARNSCDTVVSTHSISVTTGIEENSVIFRLYPNPAGDFIQISFANKLPELVRIINLQGQTIRQFVPEEKSIKIDLNGIAAGIYVIETTGDVIERQKFVIE</sequence>
<dbReference type="Pfam" id="PF00112">
    <property type="entry name" value="Peptidase_C1"/>
    <property type="match status" value="1"/>
</dbReference>
<dbReference type="NCBIfam" id="TIGR04183">
    <property type="entry name" value="Por_Secre_tail"/>
    <property type="match status" value="1"/>
</dbReference>
<reference evidence="3" key="1">
    <citation type="submission" date="2019-08" db="EMBL/GenBank/DDBJ databases">
        <authorList>
            <person name="Kucharzyk K."/>
            <person name="Murdoch R.W."/>
            <person name="Higgins S."/>
            <person name="Loffler F."/>
        </authorList>
    </citation>
    <scope>NUCLEOTIDE SEQUENCE</scope>
</reference>
<dbReference type="InterPro" id="IPR039417">
    <property type="entry name" value="Peptidase_C1A_papain-like"/>
</dbReference>
<comment type="caution">
    <text evidence="3">The sequence shown here is derived from an EMBL/GenBank/DDBJ whole genome shotgun (WGS) entry which is preliminary data.</text>
</comment>
<dbReference type="InterPro" id="IPR026444">
    <property type="entry name" value="Secre_tail"/>
</dbReference>
<dbReference type="InterPro" id="IPR038765">
    <property type="entry name" value="Papain-like_cys_pep_sf"/>
</dbReference>
<dbReference type="Pfam" id="PF19081">
    <property type="entry name" value="Ig_7"/>
    <property type="match status" value="1"/>
</dbReference>
<dbReference type="InterPro" id="IPR000601">
    <property type="entry name" value="PKD_dom"/>
</dbReference>
<name>A0A644W8I9_9ZZZZ</name>
<protein>
    <recommendedName>
        <fullName evidence="2">PKD domain-containing protein</fullName>
    </recommendedName>
</protein>
<dbReference type="InterPro" id="IPR040528">
    <property type="entry name" value="Lectin-like"/>
</dbReference>
<dbReference type="GO" id="GO:0008234">
    <property type="term" value="F:cysteine-type peptidase activity"/>
    <property type="evidence" value="ECO:0007669"/>
    <property type="project" value="InterPro"/>
</dbReference>
<dbReference type="SUPFAM" id="SSF54001">
    <property type="entry name" value="Cysteine proteinases"/>
    <property type="match status" value="1"/>
</dbReference>
<proteinExistence type="inferred from homology"/>
<dbReference type="SUPFAM" id="SSF49299">
    <property type="entry name" value="PKD domain"/>
    <property type="match status" value="2"/>
</dbReference>
<dbReference type="SMART" id="SM00645">
    <property type="entry name" value="Pept_C1"/>
    <property type="match status" value="1"/>
</dbReference>
<dbReference type="PROSITE" id="PS50093">
    <property type="entry name" value="PKD"/>
    <property type="match status" value="2"/>
</dbReference>
<accession>A0A644W8I9</accession>
<dbReference type="PROSITE" id="PS00139">
    <property type="entry name" value="THIOL_PROTEASE_CYS"/>
    <property type="match status" value="1"/>
</dbReference>
<dbReference type="Pfam" id="PF18962">
    <property type="entry name" value="Por_Secre_tail"/>
    <property type="match status" value="1"/>
</dbReference>
<dbReference type="Gene3D" id="2.60.40.10">
    <property type="entry name" value="Immunoglobulins"/>
    <property type="match status" value="2"/>
</dbReference>
<evidence type="ECO:0000256" key="1">
    <source>
        <dbReference type="ARBA" id="ARBA00008455"/>
    </source>
</evidence>
<evidence type="ECO:0000259" key="2">
    <source>
        <dbReference type="PROSITE" id="PS50093"/>
    </source>
</evidence>
<dbReference type="Pfam" id="PF18560">
    <property type="entry name" value="Lectin_like"/>
    <property type="match status" value="1"/>
</dbReference>
<dbReference type="CDD" id="cd00146">
    <property type="entry name" value="PKD"/>
    <property type="match status" value="2"/>
</dbReference>
<dbReference type="PANTHER" id="PTHR12411">
    <property type="entry name" value="CYSTEINE PROTEASE FAMILY C1-RELATED"/>
    <property type="match status" value="1"/>
</dbReference>
<dbReference type="GO" id="GO:0006508">
    <property type="term" value="P:proteolysis"/>
    <property type="evidence" value="ECO:0007669"/>
    <property type="project" value="InterPro"/>
</dbReference>
<dbReference type="InterPro" id="IPR000668">
    <property type="entry name" value="Peptidase_C1A_C"/>
</dbReference>
<dbReference type="SMART" id="SM00089">
    <property type="entry name" value="PKD"/>
    <property type="match status" value="2"/>
</dbReference>
<dbReference type="InterPro" id="IPR035986">
    <property type="entry name" value="PKD_dom_sf"/>
</dbReference>
<evidence type="ECO:0000313" key="3">
    <source>
        <dbReference type="EMBL" id="MPM00052.1"/>
    </source>
</evidence>
<dbReference type="PROSITE" id="PS00639">
    <property type="entry name" value="THIOL_PROTEASE_HIS"/>
    <property type="match status" value="1"/>
</dbReference>
<comment type="similarity">
    <text evidence="1">Belongs to the peptidase C1 family.</text>
</comment>
<dbReference type="InterPro" id="IPR044023">
    <property type="entry name" value="Ig_7"/>
</dbReference>
<dbReference type="InterPro" id="IPR013783">
    <property type="entry name" value="Ig-like_fold"/>
</dbReference>